<name>A0A1G4B5C9_9PEZI</name>
<feature type="region of interest" description="Disordered" evidence="1">
    <location>
        <begin position="74"/>
        <end position="97"/>
    </location>
</feature>
<keyword evidence="3" id="KW-1185">Reference proteome</keyword>
<dbReference type="AlphaFoldDB" id="A0A1G4B5C9"/>
<reference evidence="2 3" key="1">
    <citation type="submission" date="2016-09" db="EMBL/GenBank/DDBJ databases">
        <authorList>
            <person name="Capua I."/>
            <person name="De Benedictis P."/>
            <person name="Joannis T."/>
            <person name="Lombin L.H."/>
            <person name="Cattoli G."/>
        </authorList>
    </citation>
    <scope>NUCLEOTIDE SEQUENCE [LARGE SCALE GENOMIC DNA]</scope>
    <source>
        <strain evidence="2 3">IMI 309357</strain>
    </source>
</reference>
<gene>
    <name evidence="2" type="ORF">CORC01_08268</name>
</gene>
<accession>A0A1G4B5C9</accession>
<protein>
    <submittedName>
        <fullName evidence="2">Uncharacterized protein</fullName>
    </submittedName>
</protein>
<proteinExistence type="predicted"/>
<dbReference type="GeneID" id="34561411"/>
<dbReference type="RefSeq" id="XP_022473662.1">
    <property type="nucleotide sequence ID" value="XM_022619901.1"/>
</dbReference>
<evidence type="ECO:0000313" key="3">
    <source>
        <dbReference type="Proteomes" id="UP000176998"/>
    </source>
</evidence>
<dbReference type="Proteomes" id="UP000176998">
    <property type="component" value="Unassembled WGS sequence"/>
</dbReference>
<evidence type="ECO:0000256" key="1">
    <source>
        <dbReference type="SAM" id="MobiDB-lite"/>
    </source>
</evidence>
<evidence type="ECO:0000313" key="2">
    <source>
        <dbReference type="EMBL" id="OHE96505.1"/>
    </source>
</evidence>
<organism evidence="2 3">
    <name type="scientific">Colletotrichum orchidophilum</name>
    <dbReference type="NCBI Taxonomy" id="1209926"/>
    <lineage>
        <taxon>Eukaryota</taxon>
        <taxon>Fungi</taxon>
        <taxon>Dikarya</taxon>
        <taxon>Ascomycota</taxon>
        <taxon>Pezizomycotina</taxon>
        <taxon>Sordariomycetes</taxon>
        <taxon>Hypocreomycetidae</taxon>
        <taxon>Glomerellales</taxon>
        <taxon>Glomerellaceae</taxon>
        <taxon>Colletotrichum</taxon>
    </lineage>
</organism>
<dbReference type="EMBL" id="MJBS01000069">
    <property type="protein sequence ID" value="OHE96505.1"/>
    <property type="molecule type" value="Genomic_DNA"/>
</dbReference>
<comment type="caution">
    <text evidence="2">The sequence shown here is derived from an EMBL/GenBank/DDBJ whole genome shotgun (WGS) entry which is preliminary data.</text>
</comment>
<sequence length="97" mass="10659">MAQMLIQGPDPRLNLAGTLNCHPSDKGYQAQVSSPEEQNTNLKQWGQTSFVCEGTSEETEEEKREHRRCVHFASRGPSATGKGECDAIPPVGERPGY</sequence>